<organism evidence="7 8">
    <name type="scientific">Postia placenta MAD-698-R-SB12</name>
    <dbReference type="NCBI Taxonomy" id="670580"/>
    <lineage>
        <taxon>Eukaryota</taxon>
        <taxon>Fungi</taxon>
        <taxon>Dikarya</taxon>
        <taxon>Basidiomycota</taxon>
        <taxon>Agaricomycotina</taxon>
        <taxon>Agaricomycetes</taxon>
        <taxon>Polyporales</taxon>
        <taxon>Adustoporiaceae</taxon>
        <taxon>Rhodonia</taxon>
    </lineage>
</organism>
<evidence type="ECO:0000256" key="1">
    <source>
        <dbReference type="ARBA" id="ARBA00007387"/>
    </source>
</evidence>
<keyword evidence="3" id="KW-1133">Transmembrane helix</keyword>
<dbReference type="Proteomes" id="UP000194127">
    <property type="component" value="Unassembled WGS sequence"/>
</dbReference>
<proteinExistence type="inferred from homology"/>
<name>A0A1X6MR28_9APHY</name>
<gene>
    <name evidence="7" type="ORF">POSPLADRAFT_1060510</name>
</gene>
<dbReference type="OrthoDB" id="77878at2759"/>
<evidence type="ECO:0008006" key="9">
    <source>
        <dbReference type="Google" id="ProtNLM"/>
    </source>
</evidence>
<comment type="similarity">
    <text evidence="1">Belongs to the TMEM53 family.</text>
</comment>
<evidence type="ECO:0000313" key="8">
    <source>
        <dbReference type="Proteomes" id="UP000194127"/>
    </source>
</evidence>
<evidence type="ECO:0000256" key="3">
    <source>
        <dbReference type="ARBA" id="ARBA00022989"/>
    </source>
</evidence>
<dbReference type="PANTHER" id="PTHR12265:SF30">
    <property type="entry name" value="TRANSMEMBRANE PROTEIN 53"/>
    <property type="match status" value="1"/>
</dbReference>
<comment type="subcellular location">
    <subcellularLocation>
        <location evidence="6">Nucleus outer membrane</location>
        <topology evidence="6">Single-pass membrane protein</topology>
    </subcellularLocation>
</comment>
<protein>
    <recommendedName>
        <fullName evidence="9">DUF829-domain-containing protein</fullName>
    </recommendedName>
</protein>
<evidence type="ECO:0000313" key="7">
    <source>
        <dbReference type="EMBL" id="OSX58613.1"/>
    </source>
</evidence>
<sequence length="304" mass="33345">MLRFWSGPEYPGSIKLNSGTFLLNPIDTGRPNPLHPSLIVVFGWLNAEPQYLKKYIEPMQKLFPTSSIVVIRSDNSLYFKPESSLETTLAPVVQMLRGELTGPTPTRGILLHTFSNGGGLQVVKLRRVLSRISSASPTEDPSPRIPTGLVLDSTPASDPLLSSISTWAPEHPVLHALAVPPIVALYAVFIATNALCGHPPIFRELRETLNTPDLLPTVTPRTDAAATPRLYIYSDGDRVTPAHEVEEHIREARARGFDVDAEGFGATPHVAHMRADPERYWRAVVRLWTRVVSASPCSPALASL</sequence>
<evidence type="ECO:0000256" key="6">
    <source>
        <dbReference type="ARBA" id="ARBA00034303"/>
    </source>
</evidence>
<dbReference type="SUPFAM" id="SSF53474">
    <property type="entry name" value="alpha/beta-Hydrolases"/>
    <property type="match status" value="1"/>
</dbReference>
<dbReference type="EMBL" id="KZ110604">
    <property type="protein sequence ID" value="OSX58613.1"/>
    <property type="molecule type" value="Genomic_DNA"/>
</dbReference>
<dbReference type="InterPro" id="IPR008547">
    <property type="entry name" value="DUF829_TMEM53"/>
</dbReference>
<evidence type="ECO:0000256" key="2">
    <source>
        <dbReference type="ARBA" id="ARBA00022692"/>
    </source>
</evidence>
<dbReference type="Pfam" id="PF05705">
    <property type="entry name" value="DUF829"/>
    <property type="match status" value="1"/>
</dbReference>
<dbReference type="GeneID" id="36326221"/>
<dbReference type="GO" id="GO:0005640">
    <property type="term" value="C:nuclear outer membrane"/>
    <property type="evidence" value="ECO:0007669"/>
    <property type="project" value="UniProtKB-SubCell"/>
</dbReference>
<keyword evidence="2" id="KW-0812">Transmembrane</keyword>
<keyword evidence="8" id="KW-1185">Reference proteome</keyword>
<evidence type="ECO:0000256" key="4">
    <source>
        <dbReference type="ARBA" id="ARBA00023136"/>
    </source>
</evidence>
<evidence type="ECO:0000256" key="5">
    <source>
        <dbReference type="ARBA" id="ARBA00023242"/>
    </source>
</evidence>
<dbReference type="PANTHER" id="PTHR12265">
    <property type="entry name" value="TRANSMEMBRANE PROTEIN 53"/>
    <property type="match status" value="1"/>
</dbReference>
<keyword evidence="5" id="KW-0539">Nucleus</keyword>
<reference evidence="7 8" key="1">
    <citation type="submission" date="2017-04" db="EMBL/GenBank/DDBJ databases">
        <title>Genome Sequence of the Model Brown-Rot Fungus Postia placenta SB12.</title>
        <authorList>
            <consortium name="DOE Joint Genome Institute"/>
            <person name="Gaskell J."/>
            <person name="Kersten P."/>
            <person name="Larrondo L.F."/>
            <person name="Canessa P."/>
            <person name="Martinez D."/>
            <person name="Hibbett D."/>
            <person name="Schmoll M."/>
            <person name="Kubicek C.P."/>
            <person name="Martinez A.T."/>
            <person name="Yadav J."/>
            <person name="Master E."/>
            <person name="Magnuson J.K."/>
            <person name="James T."/>
            <person name="Yaver D."/>
            <person name="Berka R."/>
            <person name="Labutti K."/>
            <person name="Lipzen A."/>
            <person name="Aerts A."/>
            <person name="Barry K."/>
            <person name="Henrissat B."/>
            <person name="Blanchette R."/>
            <person name="Grigoriev I."/>
            <person name="Cullen D."/>
        </authorList>
    </citation>
    <scope>NUCLEOTIDE SEQUENCE [LARGE SCALE GENOMIC DNA]</scope>
    <source>
        <strain evidence="7 8">MAD-698-R-SB12</strain>
    </source>
</reference>
<keyword evidence="4" id="KW-0472">Membrane</keyword>
<accession>A0A1X6MR28</accession>
<dbReference type="AlphaFoldDB" id="A0A1X6MR28"/>
<dbReference type="RefSeq" id="XP_024335407.1">
    <property type="nucleotide sequence ID" value="XM_024481271.1"/>
</dbReference>
<dbReference type="InterPro" id="IPR029058">
    <property type="entry name" value="AB_hydrolase_fold"/>
</dbReference>